<evidence type="ECO:0000313" key="2">
    <source>
        <dbReference type="EMBL" id="EOQ57599.1"/>
    </source>
</evidence>
<dbReference type="InterPro" id="IPR001387">
    <property type="entry name" value="Cro/C1-type_HTH"/>
</dbReference>
<gene>
    <name evidence="2" type="ORF">IAY_06412</name>
</gene>
<sequence length="67" mass="7560">MKFDNAKLSSLLRNKNMKQIEFAQAINRAPSTVSLYVSGKGEPGRKALIAMSEVFDLPMQELMKQEE</sequence>
<dbReference type="SUPFAM" id="SSF47413">
    <property type="entry name" value="lambda repressor-like DNA-binding domains"/>
    <property type="match status" value="1"/>
</dbReference>
<protein>
    <recommendedName>
        <fullName evidence="1">HTH cro/C1-type domain-containing protein</fullName>
    </recommendedName>
</protein>
<dbReference type="Pfam" id="PF01381">
    <property type="entry name" value="HTH_3"/>
    <property type="match status" value="1"/>
</dbReference>
<name>A0ABC9SQ12_BACCE</name>
<evidence type="ECO:0000259" key="1">
    <source>
        <dbReference type="PROSITE" id="PS50943"/>
    </source>
</evidence>
<dbReference type="RefSeq" id="WP_000667088.1">
    <property type="nucleotide sequence ID" value="NZ_KB976016.1"/>
</dbReference>
<evidence type="ECO:0000313" key="3">
    <source>
        <dbReference type="Proteomes" id="UP000014060"/>
    </source>
</evidence>
<feature type="domain" description="HTH cro/C1-type" evidence="1">
    <location>
        <begin position="8"/>
        <end position="62"/>
    </location>
</feature>
<organism evidence="2 3">
    <name type="scientific">Bacillus cereus TIAC219</name>
    <dbReference type="NCBI Taxonomy" id="718222"/>
    <lineage>
        <taxon>Bacteria</taxon>
        <taxon>Bacillati</taxon>
        <taxon>Bacillota</taxon>
        <taxon>Bacilli</taxon>
        <taxon>Bacillales</taxon>
        <taxon>Bacillaceae</taxon>
        <taxon>Bacillus</taxon>
        <taxon>Bacillus cereus group</taxon>
    </lineage>
</organism>
<dbReference type="EMBL" id="AHCJ01000090">
    <property type="protein sequence ID" value="EOQ57599.1"/>
    <property type="molecule type" value="Genomic_DNA"/>
</dbReference>
<accession>A0ABC9SQ12</accession>
<reference evidence="2 3" key="1">
    <citation type="submission" date="2013-01" db="EMBL/GenBank/DDBJ databases">
        <title>The Genome Sequence of Bacillus cereus TIAC219.</title>
        <authorList>
            <consortium name="The Broad Institute Genome Sequencing Platform"/>
            <consortium name="The Broad Institute Genome Sequencing Center for Infectious Disease"/>
            <person name="Feldgarden M."/>
            <person name="Van der Auwera G.A."/>
            <person name="Mahillon J."/>
            <person name="Duprez V."/>
            <person name="Timmery S."/>
            <person name="Mattelet C."/>
            <person name="Dierick K."/>
            <person name="Sun M."/>
            <person name="Yu Z."/>
            <person name="Zhu L."/>
            <person name="Hu X."/>
            <person name="Shank E.B."/>
            <person name="Swiecicka I."/>
            <person name="Hansen B.M."/>
            <person name="Andrup L."/>
            <person name="Walker B."/>
            <person name="Young S.K."/>
            <person name="Zeng Q."/>
            <person name="Gargeya S."/>
            <person name="Fitzgerald M."/>
            <person name="Haas B."/>
            <person name="Abouelleil A."/>
            <person name="Alvarado L."/>
            <person name="Arachchi H.M."/>
            <person name="Berlin A.M."/>
            <person name="Chapman S.B."/>
            <person name="Dewar J."/>
            <person name="Goldberg J."/>
            <person name="Griggs A."/>
            <person name="Gujja S."/>
            <person name="Hansen M."/>
            <person name="Howarth C."/>
            <person name="Imamovic A."/>
            <person name="Larimer J."/>
            <person name="McCowan C."/>
            <person name="Murphy C."/>
            <person name="Neiman D."/>
            <person name="Pearson M."/>
            <person name="Priest M."/>
            <person name="Roberts A."/>
            <person name="Saif S."/>
            <person name="Shea T."/>
            <person name="Sisk P."/>
            <person name="Sykes S."/>
            <person name="Wortman J."/>
            <person name="Nusbaum C."/>
            <person name="Birren B."/>
        </authorList>
    </citation>
    <scope>NUCLEOTIDE SEQUENCE [LARGE SCALE GENOMIC DNA]</scope>
    <source>
        <strain evidence="2 3">TIAC219</strain>
    </source>
</reference>
<dbReference type="SMART" id="SM00530">
    <property type="entry name" value="HTH_XRE"/>
    <property type="match status" value="1"/>
</dbReference>
<dbReference type="Gene3D" id="1.10.260.40">
    <property type="entry name" value="lambda repressor-like DNA-binding domains"/>
    <property type="match status" value="1"/>
</dbReference>
<dbReference type="CDD" id="cd00093">
    <property type="entry name" value="HTH_XRE"/>
    <property type="match status" value="1"/>
</dbReference>
<dbReference type="InterPro" id="IPR010982">
    <property type="entry name" value="Lambda_DNA-bd_dom_sf"/>
</dbReference>
<dbReference type="AlphaFoldDB" id="A0ABC9SQ12"/>
<comment type="caution">
    <text evidence="2">The sequence shown here is derived from an EMBL/GenBank/DDBJ whole genome shotgun (WGS) entry which is preliminary data.</text>
</comment>
<dbReference type="PROSITE" id="PS50943">
    <property type="entry name" value="HTH_CROC1"/>
    <property type="match status" value="1"/>
</dbReference>
<dbReference type="Proteomes" id="UP000014060">
    <property type="component" value="Unassembled WGS sequence"/>
</dbReference>
<proteinExistence type="predicted"/>